<keyword evidence="2" id="KW-1185">Reference proteome</keyword>
<dbReference type="EMBL" id="CAXLJM020000075">
    <property type="protein sequence ID" value="CAL8128445.1"/>
    <property type="molecule type" value="Genomic_DNA"/>
</dbReference>
<dbReference type="InterPro" id="IPR021459">
    <property type="entry name" value="GH101-related"/>
</dbReference>
<dbReference type="Pfam" id="PF11308">
    <property type="entry name" value="Glyco_hydro_129"/>
    <property type="match status" value="1"/>
</dbReference>
<protein>
    <submittedName>
        <fullName evidence="1">Uncharacterized protein</fullName>
    </submittedName>
</protein>
<accession>A0ABP1RHI5</accession>
<evidence type="ECO:0000313" key="2">
    <source>
        <dbReference type="Proteomes" id="UP001642540"/>
    </source>
</evidence>
<gene>
    <name evidence="1" type="ORF">ODALV1_LOCUS22240</name>
</gene>
<organism evidence="1 2">
    <name type="scientific">Orchesella dallaii</name>
    <dbReference type="NCBI Taxonomy" id="48710"/>
    <lineage>
        <taxon>Eukaryota</taxon>
        <taxon>Metazoa</taxon>
        <taxon>Ecdysozoa</taxon>
        <taxon>Arthropoda</taxon>
        <taxon>Hexapoda</taxon>
        <taxon>Collembola</taxon>
        <taxon>Entomobryomorpha</taxon>
        <taxon>Entomobryoidea</taxon>
        <taxon>Orchesellidae</taxon>
        <taxon>Orchesellinae</taxon>
        <taxon>Orchesella</taxon>
    </lineage>
</organism>
<comment type="caution">
    <text evidence="1">The sequence shown here is derived from an EMBL/GenBank/DDBJ whole genome shotgun (WGS) entry which is preliminary data.</text>
</comment>
<proteinExistence type="predicted"/>
<evidence type="ECO:0000313" key="1">
    <source>
        <dbReference type="EMBL" id="CAL8128445.1"/>
    </source>
</evidence>
<reference evidence="1 2" key="1">
    <citation type="submission" date="2024-08" db="EMBL/GenBank/DDBJ databases">
        <authorList>
            <person name="Cucini C."/>
            <person name="Frati F."/>
        </authorList>
    </citation>
    <scope>NUCLEOTIDE SEQUENCE [LARGE SCALE GENOMIC DNA]</scope>
</reference>
<sequence>MSVFCLLPLCYCDADVVLYNHNWHVTIDPATLALRIQVASHPSIVISEGTSPQKVLPVLQIPGQKAKWQWEQGEWQLQAELQGCDLLLTIHAKQPGRLLILQQPAAANGQGLILPLSEGHYIPQTHSLWEDYLLQLQNGEELNTIQDLSLPLWGMDHGHYSLHWIFTNPFNNKFTFQRDASSGISLAFSHEFTILEPTQPFTAILHLANNNRLAGAQRYRQWLLAQKRFEPLAHKIYQQPEGKKLLGATHLYLWGNGPLSVEDVRDWPALIKGLRADISFSREIWQRLDRDIHDAKYLWSAEKPQVQPEQKHLFIRVFNQALTDLARSHWQKPTIDLEQLGSCYKRLHAGLEQLQAANLTNLWLGIADGWEGGLWHPAAVTRAVQAGYLIAPYDSYETALPPDLHRDWSTAHLGEEVFSQCGIIQADGQVKSGFQQQGVYTNPSCVRPFLQQRIRRIQNTSGYNSLFIDCYAAGMLFDDYRQEFLMSQARMAQENINSMRWVGDQLKLVVGSENGNAVTARGLHFAHGMQTSPFGWKDFDLQNNSESIYYLGNWYPTEEPTLFFKKVPLREPYKTVLFDVRYRLPLYQAVFHDSVITTHHWLLDNLKLNNVQRERTLTQLLYNVPPLFHINRATLKQRLPDIQRQDAFFKPLHQWLATQALIEFRWLNQEGSLQQTQFTDGSWLIANFGSVQQHHEGEELPAYSVTAKLSSGAISRYIVE</sequence>
<dbReference type="Proteomes" id="UP001642540">
    <property type="component" value="Unassembled WGS sequence"/>
</dbReference>
<name>A0ABP1RHI5_9HEXA</name>